<evidence type="ECO:0000313" key="4">
    <source>
        <dbReference type="Proteomes" id="UP000269721"/>
    </source>
</evidence>
<dbReference type="SMART" id="SM00603">
    <property type="entry name" value="LCCL"/>
    <property type="match status" value="1"/>
</dbReference>
<organism evidence="3 4">
    <name type="scientific">Blyttiomyces helicus</name>
    <dbReference type="NCBI Taxonomy" id="388810"/>
    <lineage>
        <taxon>Eukaryota</taxon>
        <taxon>Fungi</taxon>
        <taxon>Fungi incertae sedis</taxon>
        <taxon>Chytridiomycota</taxon>
        <taxon>Chytridiomycota incertae sedis</taxon>
        <taxon>Chytridiomycetes</taxon>
        <taxon>Chytridiomycetes incertae sedis</taxon>
        <taxon>Blyttiomyces</taxon>
    </lineage>
</organism>
<feature type="non-terminal residue" evidence="3">
    <location>
        <position position="477"/>
    </location>
</feature>
<evidence type="ECO:0000256" key="1">
    <source>
        <dbReference type="SAM" id="Phobius"/>
    </source>
</evidence>
<feature type="transmembrane region" description="Helical" evidence="1">
    <location>
        <begin position="294"/>
        <end position="317"/>
    </location>
</feature>
<dbReference type="EMBL" id="KZ994313">
    <property type="protein sequence ID" value="RKO93256.1"/>
    <property type="molecule type" value="Genomic_DNA"/>
</dbReference>
<feature type="transmembrane region" description="Helical" evidence="1">
    <location>
        <begin position="187"/>
        <end position="209"/>
    </location>
</feature>
<dbReference type="InterPro" id="IPR051957">
    <property type="entry name" value="CRISP-LCCL_domain"/>
</dbReference>
<keyword evidence="4" id="KW-1185">Reference proteome</keyword>
<proteinExistence type="predicted"/>
<keyword evidence="1" id="KW-0472">Membrane</keyword>
<accession>A0A4P9WQU5</accession>
<feature type="non-terminal residue" evidence="3">
    <location>
        <position position="1"/>
    </location>
</feature>
<dbReference type="AlphaFoldDB" id="A0A4P9WQU5"/>
<dbReference type="OrthoDB" id="441660at2759"/>
<dbReference type="PANTHER" id="PTHR31331:SF1">
    <property type="entry name" value="CYSTEINE RICH SECRETORY PROTEIN LCCL DOMAIN CONTAINING 2"/>
    <property type="match status" value="1"/>
</dbReference>
<dbReference type="SUPFAM" id="SSF69848">
    <property type="entry name" value="LCCL domain"/>
    <property type="match status" value="1"/>
</dbReference>
<protein>
    <recommendedName>
        <fullName evidence="2">LCCL domain-containing protein</fullName>
    </recommendedName>
</protein>
<keyword evidence="1" id="KW-1133">Transmembrane helix</keyword>
<feature type="transmembrane region" description="Helical" evidence="1">
    <location>
        <begin position="221"/>
        <end position="239"/>
    </location>
</feature>
<gene>
    <name evidence="3" type="ORF">BDK51DRAFT_9167</name>
</gene>
<evidence type="ECO:0000313" key="3">
    <source>
        <dbReference type="EMBL" id="RKO93256.1"/>
    </source>
</evidence>
<dbReference type="Gene3D" id="2.170.130.20">
    <property type="entry name" value="LCCL-like domain"/>
    <property type="match status" value="1"/>
</dbReference>
<dbReference type="InterPro" id="IPR004043">
    <property type="entry name" value="LCCL"/>
</dbReference>
<feature type="domain" description="LCCL" evidence="2">
    <location>
        <begin position="64"/>
        <end position="116"/>
    </location>
</feature>
<evidence type="ECO:0000259" key="2">
    <source>
        <dbReference type="PROSITE" id="PS50820"/>
    </source>
</evidence>
<dbReference type="Proteomes" id="UP000269721">
    <property type="component" value="Unassembled WGS sequence"/>
</dbReference>
<name>A0A4P9WQU5_9FUNG</name>
<reference evidence="4" key="1">
    <citation type="journal article" date="2018" name="Nat. Microbiol.">
        <title>Leveraging single-cell genomics to expand the fungal tree of life.</title>
        <authorList>
            <person name="Ahrendt S.R."/>
            <person name="Quandt C.A."/>
            <person name="Ciobanu D."/>
            <person name="Clum A."/>
            <person name="Salamov A."/>
            <person name="Andreopoulos B."/>
            <person name="Cheng J.F."/>
            <person name="Woyke T."/>
            <person name="Pelin A."/>
            <person name="Henrissat B."/>
            <person name="Reynolds N.K."/>
            <person name="Benny G.L."/>
            <person name="Smith M.E."/>
            <person name="James T.Y."/>
            <person name="Grigoriev I.V."/>
        </authorList>
    </citation>
    <scope>NUCLEOTIDE SEQUENCE [LARGE SCALE GENOMIC DNA]</scope>
</reference>
<feature type="transmembrane region" description="Helical" evidence="1">
    <location>
        <begin position="259"/>
        <end position="282"/>
    </location>
</feature>
<dbReference type="PROSITE" id="PS50820">
    <property type="entry name" value="LCCL"/>
    <property type="match status" value="1"/>
</dbReference>
<dbReference type="InterPro" id="IPR036609">
    <property type="entry name" value="LCCL_sf"/>
</dbReference>
<keyword evidence="1" id="KW-0812">Transmembrane</keyword>
<dbReference type="Pfam" id="PF03815">
    <property type="entry name" value="LCCL"/>
    <property type="match status" value="1"/>
</dbReference>
<dbReference type="PANTHER" id="PTHR31331">
    <property type="entry name" value="LCCL DOMAIN PROTEIN (AFU_ORTHOLOGUE AFUA_5G08630)"/>
    <property type="match status" value="1"/>
</dbReference>
<sequence length="477" mass="51889">ASYFGCTDQLWSWDVQDCGVDGQDCKPFTNQSFVFRCPSMCAITYNFNTRWLGPNVTGNGVPWVVGSNPYRAESWICPTAIHGGVVSQIWGGCGVLTVVGEESSFPASTENGITSLGFPSWFPKAYTITAVGSQHCSDLTWAMLPVAMCFVGLFSLVSPSSAAFYFALVTAGFWNVIFFNIPNHDDGWVSAAFGTYIVAVAFAVVMYRFVVHHSMLVPRRFPIDTFLLTVLPFYLALYIDSWTAPLSNFGFSSRAFRDPVTLATFIVLVPALLIACAIQLFLFRRHGLIGPYLIAYGLGIAVYFTIPALLSLDIHLHHYLVGIVLLPLTKLQSRPSLLAQGFLLGLMVQGVARWGPASPFETRFQALNGEPAGTPQPTFAFDPAALARTGNISWTFSLAGYPGELTPGGAIPPGLPYDSFSLLMNDVEVYRGPQSSFSVARIHADPNGTLPFYVRVALVESGTAQDYTDPVEVRGNG</sequence>